<protein>
    <recommendedName>
        <fullName evidence="9">C2H2-type domain-containing protein</fullName>
    </recommendedName>
</protein>
<evidence type="ECO:0000313" key="11">
    <source>
        <dbReference type="Proteomes" id="UP000242450"/>
    </source>
</evidence>
<dbReference type="EMBL" id="MKHE01000002">
    <property type="protein sequence ID" value="OWK17474.1"/>
    <property type="molecule type" value="Genomic_DNA"/>
</dbReference>
<evidence type="ECO:0000313" key="10">
    <source>
        <dbReference type="EMBL" id="OWK17474.1"/>
    </source>
</evidence>
<dbReference type="GO" id="GO:0006357">
    <property type="term" value="P:regulation of transcription by RNA polymerase II"/>
    <property type="evidence" value="ECO:0007669"/>
    <property type="project" value="TreeGrafter"/>
</dbReference>
<keyword evidence="6" id="KW-0238">DNA-binding</keyword>
<evidence type="ECO:0000256" key="1">
    <source>
        <dbReference type="ARBA" id="ARBA00004123"/>
    </source>
</evidence>
<feature type="non-terminal residue" evidence="10">
    <location>
        <position position="217"/>
    </location>
</feature>
<evidence type="ECO:0000256" key="7">
    <source>
        <dbReference type="ARBA" id="ARBA00023242"/>
    </source>
</evidence>
<evidence type="ECO:0000256" key="8">
    <source>
        <dbReference type="PROSITE-ProRule" id="PRU00042"/>
    </source>
</evidence>
<evidence type="ECO:0000256" key="3">
    <source>
        <dbReference type="ARBA" id="ARBA00022737"/>
    </source>
</evidence>
<dbReference type="PROSITE" id="PS00028">
    <property type="entry name" value="ZINC_FINGER_C2H2_1"/>
    <property type="match status" value="2"/>
</dbReference>
<reference evidence="10 11" key="1">
    <citation type="journal article" date="2018" name="Mol. Genet. Genomics">
        <title>The red deer Cervus elaphus genome CerEla1.0: sequencing, annotating, genes, and chromosomes.</title>
        <authorList>
            <person name="Bana N.A."/>
            <person name="Nyiri A."/>
            <person name="Nagy J."/>
            <person name="Frank K."/>
            <person name="Nagy T."/>
            <person name="Steger V."/>
            <person name="Schiller M."/>
            <person name="Lakatos P."/>
            <person name="Sugar L."/>
            <person name="Horn P."/>
            <person name="Barta E."/>
            <person name="Orosz L."/>
        </authorList>
    </citation>
    <scope>NUCLEOTIDE SEQUENCE [LARGE SCALE GENOMIC DNA]</scope>
    <source>
        <strain evidence="10">Hungarian</strain>
    </source>
</reference>
<evidence type="ECO:0000256" key="5">
    <source>
        <dbReference type="ARBA" id="ARBA00022833"/>
    </source>
</evidence>
<dbReference type="InterPro" id="IPR036236">
    <property type="entry name" value="Znf_C2H2_sf"/>
</dbReference>
<dbReference type="InterPro" id="IPR013087">
    <property type="entry name" value="Znf_C2H2_type"/>
</dbReference>
<keyword evidence="11" id="KW-1185">Reference proteome</keyword>
<dbReference type="Gene3D" id="3.30.160.60">
    <property type="entry name" value="Classic Zinc Finger"/>
    <property type="match status" value="2"/>
</dbReference>
<dbReference type="FunFam" id="3.30.160.60:FF:002343">
    <property type="entry name" value="Zinc finger protein 33A"/>
    <property type="match status" value="2"/>
</dbReference>
<dbReference type="PANTHER" id="PTHR24404">
    <property type="entry name" value="ZINC FINGER PROTEIN"/>
    <property type="match status" value="1"/>
</dbReference>
<proteinExistence type="predicted"/>
<dbReference type="PANTHER" id="PTHR24404:SF114">
    <property type="entry name" value="KLUMPFUSS, ISOFORM B-RELATED"/>
    <property type="match status" value="1"/>
</dbReference>
<keyword evidence="2" id="KW-0479">Metal-binding</keyword>
<dbReference type="GO" id="GO:0000978">
    <property type="term" value="F:RNA polymerase II cis-regulatory region sequence-specific DNA binding"/>
    <property type="evidence" value="ECO:0007669"/>
    <property type="project" value="TreeGrafter"/>
</dbReference>
<dbReference type="SMART" id="SM00355">
    <property type="entry name" value="ZnF_C2H2"/>
    <property type="match status" value="2"/>
</dbReference>
<sequence length="217" mass="24721">MEKSPRERRQDIRAAPVPLNPPEEQLLILREGKTVMEKQFLSFEKPNLLETDKALKWVETSGFDIANCGNKSTLFGHQRTHSGGKSYFCHECGPSFSYKSAVIIHMRSHMGEKLYLCTNPPEEQLLILREGKTVMEKQFLSFEKPNLLETDKALKWVETSGFDIANCGNKSTLFGHQRTHSGGKSYFCHECGPSFSYKSAVIIHMRSHMGEKLYLCT</sequence>
<dbReference type="GO" id="GO:0003700">
    <property type="term" value="F:DNA-binding transcription factor activity"/>
    <property type="evidence" value="ECO:0007669"/>
    <property type="project" value="TreeGrafter"/>
</dbReference>
<organism evidence="10 11">
    <name type="scientific">Cervus elaphus hippelaphus</name>
    <name type="common">European red deer</name>
    <dbReference type="NCBI Taxonomy" id="46360"/>
    <lineage>
        <taxon>Eukaryota</taxon>
        <taxon>Metazoa</taxon>
        <taxon>Chordata</taxon>
        <taxon>Craniata</taxon>
        <taxon>Vertebrata</taxon>
        <taxon>Euteleostomi</taxon>
        <taxon>Mammalia</taxon>
        <taxon>Eutheria</taxon>
        <taxon>Laurasiatheria</taxon>
        <taxon>Artiodactyla</taxon>
        <taxon>Ruminantia</taxon>
        <taxon>Pecora</taxon>
        <taxon>Cervidae</taxon>
        <taxon>Cervinae</taxon>
        <taxon>Cervus</taxon>
    </lineage>
</organism>
<keyword evidence="4 8" id="KW-0863">Zinc-finger</keyword>
<name>A0A212DH39_CEREH</name>
<evidence type="ECO:0000256" key="2">
    <source>
        <dbReference type="ARBA" id="ARBA00022723"/>
    </source>
</evidence>
<accession>A0A212DH39</accession>
<comment type="caution">
    <text evidence="10">The sequence shown here is derived from an EMBL/GenBank/DDBJ whole genome shotgun (WGS) entry which is preliminary data.</text>
</comment>
<feature type="domain" description="C2H2-type" evidence="9">
    <location>
        <begin position="186"/>
        <end position="213"/>
    </location>
</feature>
<dbReference type="Proteomes" id="UP000242450">
    <property type="component" value="Chromosome 2"/>
</dbReference>
<gene>
    <name evidence="10" type="ORF">Celaphus_00013562</name>
</gene>
<evidence type="ECO:0000259" key="9">
    <source>
        <dbReference type="PROSITE" id="PS50157"/>
    </source>
</evidence>
<dbReference type="InterPro" id="IPR050589">
    <property type="entry name" value="Ikaros_C2H2-ZF"/>
</dbReference>
<evidence type="ECO:0000256" key="4">
    <source>
        <dbReference type="ARBA" id="ARBA00022771"/>
    </source>
</evidence>
<dbReference type="OrthoDB" id="9688852at2759"/>
<keyword evidence="5" id="KW-0862">Zinc</keyword>
<feature type="domain" description="C2H2-type" evidence="9">
    <location>
        <begin position="87"/>
        <end position="114"/>
    </location>
</feature>
<dbReference type="GO" id="GO:0008270">
    <property type="term" value="F:zinc ion binding"/>
    <property type="evidence" value="ECO:0007669"/>
    <property type="project" value="UniProtKB-KW"/>
</dbReference>
<dbReference type="AlphaFoldDB" id="A0A212DH39"/>
<dbReference type="GO" id="GO:0005634">
    <property type="term" value="C:nucleus"/>
    <property type="evidence" value="ECO:0007669"/>
    <property type="project" value="UniProtKB-SubCell"/>
</dbReference>
<evidence type="ECO:0000256" key="6">
    <source>
        <dbReference type="ARBA" id="ARBA00023125"/>
    </source>
</evidence>
<dbReference type="SUPFAM" id="SSF57667">
    <property type="entry name" value="beta-beta-alpha zinc fingers"/>
    <property type="match status" value="2"/>
</dbReference>
<dbReference type="Pfam" id="PF00096">
    <property type="entry name" value="zf-C2H2"/>
    <property type="match status" value="2"/>
</dbReference>
<keyword evidence="3" id="KW-0677">Repeat</keyword>
<keyword evidence="7" id="KW-0539">Nucleus</keyword>
<comment type="subcellular location">
    <subcellularLocation>
        <location evidence="1">Nucleus</location>
    </subcellularLocation>
</comment>
<dbReference type="PROSITE" id="PS50157">
    <property type="entry name" value="ZINC_FINGER_C2H2_2"/>
    <property type="match status" value="2"/>
</dbReference>